<keyword evidence="3" id="KW-1185">Reference proteome</keyword>
<dbReference type="Proteomes" id="UP000239326">
    <property type="component" value="Chromosome"/>
</dbReference>
<dbReference type="OrthoDB" id="8521206at2"/>
<dbReference type="InterPro" id="IPR013766">
    <property type="entry name" value="Thioredoxin_domain"/>
</dbReference>
<evidence type="ECO:0000313" key="3">
    <source>
        <dbReference type="Proteomes" id="UP000239326"/>
    </source>
</evidence>
<sequence>MQRSADTIAQAEAWWVVCLCAAWCNTCTDYRPIFLAVARDWPQMRFEWVDIEDESELAGDLDVETFPTLLIADAHGARFLGPLLPHAAVLSRLIASLQDAGHVAQAEVDSEAQAVFHRVRLARA</sequence>
<dbReference type="AlphaFoldDB" id="A0A2S0N2R0"/>
<dbReference type="Gene3D" id="3.40.30.10">
    <property type="entry name" value="Glutaredoxin"/>
    <property type="match status" value="1"/>
</dbReference>
<organism evidence="2 3">
    <name type="scientific">Simplicispira suum</name>
    <dbReference type="NCBI Taxonomy" id="2109915"/>
    <lineage>
        <taxon>Bacteria</taxon>
        <taxon>Pseudomonadati</taxon>
        <taxon>Pseudomonadota</taxon>
        <taxon>Betaproteobacteria</taxon>
        <taxon>Burkholderiales</taxon>
        <taxon>Comamonadaceae</taxon>
        <taxon>Simplicispira</taxon>
    </lineage>
</organism>
<evidence type="ECO:0000259" key="1">
    <source>
        <dbReference type="Pfam" id="PF00085"/>
    </source>
</evidence>
<dbReference type="EMBL" id="CP027669">
    <property type="protein sequence ID" value="AVO42327.1"/>
    <property type="molecule type" value="Genomic_DNA"/>
</dbReference>
<dbReference type="Pfam" id="PF00085">
    <property type="entry name" value="Thioredoxin"/>
    <property type="match status" value="1"/>
</dbReference>
<reference evidence="2 3" key="1">
    <citation type="submission" date="2018-03" db="EMBL/GenBank/DDBJ databases">
        <title>Genome sequencing of Simplicispira sp.</title>
        <authorList>
            <person name="Kim S.-J."/>
            <person name="Heo J."/>
            <person name="Kwon S.-W."/>
        </authorList>
    </citation>
    <scope>NUCLEOTIDE SEQUENCE [LARGE SCALE GENOMIC DNA]</scope>
    <source>
        <strain evidence="2 3">SC1-8</strain>
    </source>
</reference>
<evidence type="ECO:0000313" key="2">
    <source>
        <dbReference type="EMBL" id="AVO42327.1"/>
    </source>
</evidence>
<dbReference type="InterPro" id="IPR036249">
    <property type="entry name" value="Thioredoxin-like_sf"/>
</dbReference>
<gene>
    <name evidence="2" type="ORF">C6571_14420</name>
</gene>
<proteinExistence type="predicted"/>
<protein>
    <submittedName>
        <fullName evidence="2">Thiol reductase thioredoxin</fullName>
    </submittedName>
</protein>
<dbReference type="CDD" id="cd02947">
    <property type="entry name" value="TRX_family"/>
    <property type="match status" value="1"/>
</dbReference>
<dbReference type="SUPFAM" id="SSF52833">
    <property type="entry name" value="Thioredoxin-like"/>
    <property type="match status" value="1"/>
</dbReference>
<feature type="domain" description="Thioredoxin" evidence="1">
    <location>
        <begin position="6"/>
        <end position="73"/>
    </location>
</feature>
<name>A0A2S0N2R0_9BURK</name>
<accession>A0A2S0N2R0</accession>
<dbReference type="KEGG" id="simp:C6571_14420"/>
<dbReference type="RefSeq" id="WP_106447304.1">
    <property type="nucleotide sequence ID" value="NZ_CP027669.1"/>
</dbReference>